<dbReference type="HAMAP" id="MF_02088">
    <property type="entry name" value="Q_prec_transport"/>
    <property type="match status" value="1"/>
</dbReference>
<keyword evidence="1" id="KW-1003">Cell membrane</keyword>
<dbReference type="Pfam" id="PF02592">
    <property type="entry name" value="Vut_1"/>
    <property type="match status" value="1"/>
</dbReference>
<dbReference type="InterPro" id="IPR003744">
    <property type="entry name" value="YhhQ"/>
</dbReference>
<dbReference type="GO" id="GO:0022857">
    <property type="term" value="F:transmembrane transporter activity"/>
    <property type="evidence" value="ECO:0007669"/>
    <property type="project" value="UniProtKB-UniRule"/>
</dbReference>
<feature type="transmembrane region" description="Helical" evidence="1">
    <location>
        <begin position="7"/>
        <end position="24"/>
    </location>
</feature>
<dbReference type="Proteomes" id="UP000526501">
    <property type="component" value="Unassembled WGS sequence"/>
</dbReference>
<keyword evidence="1" id="KW-0472">Membrane</keyword>
<evidence type="ECO:0000313" key="2">
    <source>
        <dbReference type="EMBL" id="MBC2605438.1"/>
    </source>
</evidence>
<feature type="transmembrane region" description="Helical" evidence="1">
    <location>
        <begin position="186"/>
        <end position="208"/>
    </location>
</feature>
<comment type="function">
    <text evidence="1">Involved in the import of queuosine (Q) precursors, required for Q precursor salvage.</text>
</comment>
<dbReference type="RefSeq" id="WP_185659316.1">
    <property type="nucleotide sequence ID" value="NZ_CAWPOO010000006.1"/>
</dbReference>
<sequence>MNRETKYLILFGFYVGFWGMLQSLTVKLVPLDLSSLGLGVLAFSYGSFVHALTFPCTDAVAEVWGAKRARLMVYMGTVVYIFCTVMLVIGVNLAPAEGWAHNEAYRAIFQGAPRIVAGSLVATIVAQLWDIYVFEWVKKKTGPKHLWLRNNLSTFGSQFLDTCIFYLVGFYGIIPTEILPGIILGSYLMKLLVAVIDTPIVYVIVAWIRSDEKKEALAAS</sequence>
<feature type="transmembrane region" description="Helical" evidence="1">
    <location>
        <begin position="73"/>
        <end position="95"/>
    </location>
</feature>
<dbReference type="AlphaFoldDB" id="A0A7X1B4E1"/>
<protein>
    <recommendedName>
        <fullName evidence="1">Probable queuosine precursor transporter</fullName>
        <shortName evidence="1">Q precursor transporter</shortName>
    </recommendedName>
</protein>
<name>A0A7X1B4E1_9BACT</name>
<dbReference type="PANTHER" id="PTHR34300:SF2">
    <property type="entry name" value="QUEUOSINE PRECURSOR TRANSPORTER-RELATED"/>
    <property type="match status" value="1"/>
</dbReference>
<evidence type="ECO:0000313" key="3">
    <source>
        <dbReference type="Proteomes" id="UP000526501"/>
    </source>
</evidence>
<comment type="subcellular location">
    <subcellularLocation>
        <location evidence="1">Cell membrane</location>
        <topology evidence="1">Multi-pass membrane protein</topology>
    </subcellularLocation>
</comment>
<dbReference type="GO" id="GO:0005886">
    <property type="term" value="C:plasma membrane"/>
    <property type="evidence" value="ECO:0007669"/>
    <property type="project" value="UniProtKB-SubCell"/>
</dbReference>
<feature type="transmembrane region" description="Helical" evidence="1">
    <location>
        <begin position="155"/>
        <end position="174"/>
    </location>
</feature>
<organism evidence="2 3">
    <name type="scientific">Pelagicoccus albus</name>
    <dbReference type="NCBI Taxonomy" id="415222"/>
    <lineage>
        <taxon>Bacteria</taxon>
        <taxon>Pseudomonadati</taxon>
        <taxon>Verrucomicrobiota</taxon>
        <taxon>Opitutia</taxon>
        <taxon>Puniceicoccales</taxon>
        <taxon>Pelagicoccaceae</taxon>
        <taxon>Pelagicoccus</taxon>
    </lineage>
</organism>
<dbReference type="EMBL" id="JACHVC010000006">
    <property type="protein sequence ID" value="MBC2605438.1"/>
    <property type="molecule type" value="Genomic_DNA"/>
</dbReference>
<dbReference type="PANTHER" id="PTHR34300">
    <property type="entry name" value="QUEUOSINE PRECURSOR TRANSPORTER-RELATED"/>
    <property type="match status" value="1"/>
</dbReference>
<proteinExistence type="inferred from homology"/>
<keyword evidence="3" id="KW-1185">Reference proteome</keyword>
<gene>
    <name evidence="2" type="ORF">H5P27_05220</name>
</gene>
<accession>A0A7X1B4E1</accession>
<evidence type="ECO:0000256" key="1">
    <source>
        <dbReference type="HAMAP-Rule" id="MF_02088"/>
    </source>
</evidence>
<feature type="transmembrane region" description="Helical" evidence="1">
    <location>
        <begin position="115"/>
        <end position="134"/>
    </location>
</feature>
<keyword evidence="1" id="KW-0812">Transmembrane</keyword>
<dbReference type="NCBIfam" id="TIGR00697">
    <property type="entry name" value="queuosine precursor transporter"/>
    <property type="match status" value="1"/>
</dbReference>
<keyword evidence="1" id="KW-0813">Transport</keyword>
<reference evidence="2 3" key="1">
    <citation type="submission" date="2020-07" db="EMBL/GenBank/DDBJ databases">
        <authorList>
            <person name="Feng X."/>
        </authorList>
    </citation>
    <scope>NUCLEOTIDE SEQUENCE [LARGE SCALE GENOMIC DNA]</scope>
    <source>
        <strain evidence="2 3">JCM23202</strain>
    </source>
</reference>
<comment type="similarity">
    <text evidence="1">Belongs to the vitamin uptake transporter (VUT/ECF) (TC 2.A.88) family. Q precursor transporter subfamily.</text>
</comment>
<comment type="caution">
    <text evidence="2">The sequence shown here is derived from an EMBL/GenBank/DDBJ whole genome shotgun (WGS) entry which is preliminary data.</text>
</comment>
<keyword evidence="1" id="KW-1133">Transmembrane helix</keyword>